<protein>
    <submittedName>
        <fullName evidence="2">Uncharacterized protein</fullName>
    </submittedName>
</protein>
<feature type="compositionally biased region" description="Pro residues" evidence="1">
    <location>
        <begin position="387"/>
        <end position="399"/>
    </location>
</feature>
<reference evidence="2" key="1">
    <citation type="submission" date="2017-09" db="EMBL/GenBank/DDBJ databases">
        <title>Polyketide synthases of a Diaporthe helianthi virulent isolate.</title>
        <authorList>
            <person name="Baroncelli R."/>
        </authorList>
    </citation>
    <scope>NUCLEOTIDE SEQUENCE [LARGE SCALE GENOMIC DNA]</scope>
    <source>
        <strain evidence="2">7/96</strain>
    </source>
</reference>
<feature type="compositionally biased region" description="Low complexity" evidence="1">
    <location>
        <begin position="328"/>
        <end position="345"/>
    </location>
</feature>
<evidence type="ECO:0000256" key="1">
    <source>
        <dbReference type="SAM" id="MobiDB-lite"/>
    </source>
</evidence>
<feature type="region of interest" description="Disordered" evidence="1">
    <location>
        <begin position="463"/>
        <end position="527"/>
    </location>
</feature>
<feature type="compositionally biased region" description="Basic and acidic residues" evidence="1">
    <location>
        <begin position="465"/>
        <end position="474"/>
    </location>
</feature>
<comment type="caution">
    <text evidence="2">The sequence shown here is derived from an EMBL/GenBank/DDBJ whole genome shotgun (WGS) entry which is preliminary data.</text>
</comment>
<dbReference type="InParanoid" id="A0A2P5HXC4"/>
<feature type="compositionally biased region" description="Basic and acidic residues" evidence="1">
    <location>
        <begin position="161"/>
        <end position="195"/>
    </location>
</feature>
<feature type="region of interest" description="Disordered" evidence="1">
    <location>
        <begin position="794"/>
        <end position="829"/>
    </location>
</feature>
<evidence type="ECO:0000313" key="3">
    <source>
        <dbReference type="Proteomes" id="UP000094444"/>
    </source>
</evidence>
<feature type="region of interest" description="Disordered" evidence="1">
    <location>
        <begin position="381"/>
        <end position="440"/>
    </location>
</feature>
<feature type="compositionally biased region" description="Polar residues" evidence="1">
    <location>
        <begin position="799"/>
        <end position="813"/>
    </location>
</feature>
<feature type="region of interest" description="Disordered" evidence="1">
    <location>
        <begin position="18"/>
        <end position="359"/>
    </location>
</feature>
<feature type="compositionally biased region" description="Pro residues" evidence="1">
    <location>
        <begin position="307"/>
        <end position="325"/>
    </location>
</feature>
<dbReference type="EMBL" id="MAVT02000560">
    <property type="protein sequence ID" value="POS74903.1"/>
    <property type="molecule type" value="Genomic_DNA"/>
</dbReference>
<feature type="compositionally biased region" description="Polar residues" evidence="1">
    <location>
        <begin position="637"/>
        <end position="664"/>
    </location>
</feature>
<keyword evidence="3" id="KW-1185">Reference proteome</keyword>
<sequence length="882" mass="95489">MAPKQKTFELIPDLPGVGMAQQQQQQQQHAAAATAVQSRPPMTTKQAKKLYRQKGKGPKISKAEQRRIDLMEQDRIRKEFEKEKAQARARTARDKKKAKEDKERDEKRKKGLPLVEVHPSQDTISRFISRMGAGARRTGNTRLQSVQEADSESATEAESDAEVHNERFEEPKVHHARANPREAVGKENEDPKDGLADPAATTAKRRKLDQPGGNLNFLDRMIHIPDQPPARPVARVAQELGMESWSRTSSVDTDDPATETMLEHQIKADVELACSKSAPRSSPNMQSPAGEVPPSRGQPPSHAPLAPRAPLPPPRPSLRPQPPGPQKLQARQLQARQLQARQLQAGTRPPVGAVPKPAENAFKKPVAPFVYVDRQSHAARCAEAPKSPAPPKFKPPSAPIIPRSAMPRFLPKPNKPAPTPLPVQASPTYAGSRGPPIKTAEAFPTSTQLLVMNHVDELFPSSSQEARELREDHPPVTAARIPSSPPSPLHNTTPFNGGQAKLSDGGPTNVVVPRHPTPPSVGQSGGISLSEIPFLATQDLVLSSQDMEELETPSKVRAQPASRSQHVASSRTHWPLLPDKLILPSDEKKQTRGPGSHCSHLVPDSKPGPGLCGIPLGKTAEKVTRCTTQAHILPRSQRLQASRNGSPSSRPTSQLSMLSPQQEKSGLRDAVGQCQPKEGFGCRTPSKTSQPNSPSGGSTAADLSPKRCVLPAASPPKKRMFGSSGPGAEVLVAMERSYRESLAEARRRKEELRVQARKAPSDEPAHQPDLVEIFEDELIDEEIDFGAMQASDSRALPSNVHSGGRSLSTSAFLNPTRMGTGAESPAPCRASECGAGLVASQETDYGDFDFEAEEELDVLADITWADDDLSDIRRQTSSCGGP</sequence>
<feature type="compositionally biased region" description="Acidic residues" evidence="1">
    <location>
        <begin position="149"/>
        <end position="160"/>
    </location>
</feature>
<gene>
    <name evidence="2" type="ORF">DHEL01_v206700</name>
</gene>
<feature type="compositionally biased region" description="Basic and acidic residues" evidence="1">
    <location>
        <begin position="61"/>
        <end position="86"/>
    </location>
</feature>
<evidence type="ECO:0000313" key="2">
    <source>
        <dbReference type="EMBL" id="POS74903.1"/>
    </source>
</evidence>
<dbReference type="AlphaFoldDB" id="A0A2P5HXC4"/>
<dbReference type="OrthoDB" id="4590776at2759"/>
<feature type="compositionally biased region" description="Basic and acidic residues" evidence="1">
    <location>
        <begin position="97"/>
        <end position="108"/>
    </location>
</feature>
<organism evidence="2 3">
    <name type="scientific">Diaporthe helianthi</name>
    <dbReference type="NCBI Taxonomy" id="158607"/>
    <lineage>
        <taxon>Eukaryota</taxon>
        <taxon>Fungi</taxon>
        <taxon>Dikarya</taxon>
        <taxon>Ascomycota</taxon>
        <taxon>Pezizomycotina</taxon>
        <taxon>Sordariomycetes</taxon>
        <taxon>Sordariomycetidae</taxon>
        <taxon>Diaporthales</taxon>
        <taxon>Diaporthaceae</taxon>
        <taxon>Diaporthe</taxon>
    </lineage>
</organism>
<feature type="compositionally biased region" description="Polar residues" evidence="1">
    <location>
        <begin position="561"/>
        <end position="572"/>
    </location>
</feature>
<name>A0A2P5HXC4_DIAHE</name>
<feature type="compositionally biased region" description="Polar residues" evidence="1">
    <location>
        <begin position="138"/>
        <end position="147"/>
    </location>
</feature>
<feature type="compositionally biased region" description="Polar residues" evidence="1">
    <location>
        <begin position="685"/>
        <end position="698"/>
    </location>
</feature>
<feature type="region of interest" description="Disordered" evidence="1">
    <location>
        <begin position="545"/>
        <end position="613"/>
    </location>
</feature>
<feature type="compositionally biased region" description="Basic and acidic residues" evidence="1">
    <location>
        <begin position="261"/>
        <end position="270"/>
    </location>
</feature>
<feature type="compositionally biased region" description="Polar residues" evidence="1">
    <location>
        <begin position="278"/>
        <end position="287"/>
    </location>
</feature>
<accession>A0A2P5HXC4</accession>
<feature type="compositionally biased region" description="Low complexity" evidence="1">
    <location>
        <begin position="20"/>
        <end position="37"/>
    </location>
</feature>
<dbReference type="Proteomes" id="UP000094444">
    <property type="component" value="Unassembled WGS sequence"/>
</dbReference>
<proteinExistence type="predicted"/>
<feature type="region of interest" description="Disordered" evidence="1">
    <location>
        <begin position="629"/>
        <end position="725"/>
    </location>
</feature>
<feature type="compositionally biased region" description="Basic residues" evidence="1">
    <location>
        <begin position="46"/>
        <end position="59"/>
    </location>
</feature>